<keyword evidence="7" id="KW-1185">Reference proteome</keyword>
<comment type="similarity">
    <text evidence="4">Belongs to the zinc-containing alcohol dehydrogenase family.</text>
</comment>
<keyword evidence="1 4" id="KW-0479">Metal-binding</keyword>
<feature type="domain" description="Enoyl reductase (ER)" evidence="5">
    <location>
        <begin position="12"/>
        <end position="342"/>
    </location>
</feature>
<dbReference type="GO" id="GO:0008743">
    <property type="term" value="F:L-threonine 3-dehydrogenase activity"/>
    <property type="evidence" value="ECO:0007669"/>
    <property type="project" value="UniProtKB-EC"/>
</dbReference>
<dbReference type="SUPFAM" id="SSF51735">
    <property type="entry name" value="NAD(P)-binding Rossmann-fold domains"/>
    <property type="match status" value="1"/>
</dbReference>
<dbReference type="STRING" id="1325564.NSJP_0823"/>
<dbReference type="PROSITE" id="PS00059">
    <property type="entry name" value="ADH_ZINC"/>
    <property type="match status" value="1"/>
</dbReference>
<evidence type="ECO:0000256" key="2">
    <source>
        <dbReference type="ARBA" id="ARBA00022833"/>
    </source>
</evidence>
<dbReference type="PANTHER" id="PTHR43401">
    <property type="entry name" value="L-THREONINE 3-DEHYDROGENASE"/>
    <property type="match status" value="1"/>
</dbReference>
<dbReference type="InterPro" id="IPR050129">
    <property type="entry name" value="Zn_alcohol_dh"/>
</dbReference>
<dbReference type="InterPro" id="IPR011032">
    <property type="entry name" value="GroES-like_sf"/>
</dbReference>
<evidence type="ECO:0000256" key="4">
    <source>
        <dbReference type="RuleBase" id="RU361277"/>
    </source>
</evidence>
<name>A0A1W1I1X3_9BACT</name>
<reference evidence="6 7" key="1">
    <citation type="submission" date="2017-03" db="EMBL/GenBank/DDBJ databases">
        <authorList>
            <person name="Afonso C.L."/>
            <person name="Miller P.J."/>
            <person name="Scott M.A."/>
            <person name="Spackman E."/>
            <person name="Goraichik I."/>
            <person name="Dimitrov K.M."/>
            <person name="Suarez D.L."/>
            <person name="Swayne D.E."/>
        </authorList>
    </citation>
    <scope>NUCLEOTIDE SEQUENCE [LARGE SCALE GENOMIC DNA]</scope>
    <source>
        <strain evidence="6">Genome sequencing of Nitrospira japonica strain NJ11</strain>
    </source>
</reference>
<comment type="cofactor">
    <cofactor evidence="4">
        <name>Zn(2+)</name>
        <dbReference type="ChEBI" id="CHEBI:29105"/>
    </cofactor>
</comment>
<dbReference type="InterPro" id="IPR013154">
    <property type="entry name" value="ADH-like_N"/>
</dbReference>
<dbReference type="KEGG" id="nja:NSJP_0823"/>
<evidence type="ECO:0000256" key="1">
    <source>
        <dbReference type="ARBA" id="ARBA00022723"/>
    </source>
</evidence>
<dbReference type="PANTHER" id="PTHR43401:SF2">
    <property type="entry name" value="L-THREONINE 3-DEHYDROGENASE"/>
    <property type="match status" value="1"/>
</dbReference>
<keyword evidence="2 4" id="KW-0862">Zinc</keyword>
<evidence type="ECO:0000256" key="3">
    <source>
        <dbReference type="ARBA" id="ARBA00023002"/>
    </source>
</evidence>
<dbReference type="Pfam" id="PF00107">
    <property type="entry name" value="ADH_zinc_N"/>
    <property type="match status" value="1"/>
</dbReference>
<dbReference type="EMBL" id="LT828648">
    <property type="protein sequence ID" value="SLM46995.1"/>
    <property type="molecule type" value="Genomic_DNA"/>
</dbReference>
<dbReference type="OrthoDB" id="9769198at2"/>
<sequence>MRALLKREAKPGLEFTTCPDPTPGPTDAVVRVRATSLCGTDAHIYNWDPWAHSRIHPPRIIGHEMCGEVVETGADVTLVAVGDYVAAESHLTCGQCFQCRTGQAHVCRNYRILGVDRDGSFAEYVVLPENVLWKTAPTVPPELASVQEPLGNAVDAALVEDLTGHTVLITGCGPTGLFAAAVARTAGAATIIASDVSEYRLALAKQVGVDHVLNARAEVSDTLASNIRDITAGEGVDASLEMSGDPNALHLAFGAVKNGGRVTLFGIPTGLVTCDLANEIIFKGIRVHGITGRRLFSTWYRLAGLFKAGLNIKPVITHTFPLSGFAQGFDLMRSGQCGKVVLLL</sequence>
<dbReference type="SMART" id="SM00829">
    <property type="entry name" value="PKS_ER"/>
    <property type="match status" value="1"/>
</dbReference>
<dbReference type="RefSeq" id="WP_080885597.1">
    <property type="nucleotide sequence ID" value="NZ_LT828648.1"/>
</dbReference>
<keyword evidence="3 6" id="KW-0560">Oxidoreductase</keyword>
<evidence type="ECO:0000259" key="5">
    <source>
        <dbReference type="SMART" id="SM00829"/>
    </source>
</evidence>
<dbReference type="InterPro" id="IPR036291">
    <property type="entry name" value="NAD(P)-bd_dom_sf"/>
</dbReference>
<accession>A0A1W1I1X3</accession>
<dbReference type="SUPFAM" id="SSF50129">
    <property type="entry name" value="GroES-like"/>
    <property type="match status" value="1"/>
</dbReference>
<evidence type="ECO:0000313" key="6">
    <source>
        <dbReference type="EMBL" id="SLM46995.1"/>
    </source>
</evidence>
<dbReference type="Proteomes" id="UP000192042">
    <property type="component" value="Chromosome I"/>
</dbReference>
<dbReference type="Gene3D" id="3.90.180.10">
    <property type="entry name" value="Medium-chain alcohol dehydrogenases, catalytic domain"/>
    <property type="match status" value="1"/>
</dbReference>
<dbReference type="EC" id="1.1.1.103" evidence="6"/>
<gene>
    <name evidence="6" type="primary">tdh</name>
    <name evidence="6" type="ORF">NSJP_0823</name>
</gene>
<dbReference type="GO" id="GO:0008270">
    <property type="term" value="F:zinc ion binding"/>
    <property type="evidence" value="ECO:0007669"/>
    <property type="project" value="InterPro"/>
</dbReference>
<evidence type="ECO:0000313" key="7">
    <source>
        <dbReference type="Proteomes" id="UP000192042"/>
    </source>
</evidence>
<dbReference type="AlphaFoldDB" id="A0A1W1I1X3"/>
<dbReference type="InterPro" id="IPR002328">
    <property type="entry name" value="ADH_Zn_CS"/>
</dbReference>
<dbReference type="Gene3D" id="3.40.50.720">
    <property type="entry name" value="NAD(P)-binding Rossmann-like Domain"/>
    <property type="match status" value="1"/>
</dbReference>
<proteinExistence type="inferred from homology"/>
<dbReference type="Pfam" id="PF08240">
    <property type="entry name" value="ADH_N"/>
    <property type="match status" value="1"/>
</dbReference>
<protein>
    <submittedName>
        <fullName evidence="6">Threonine 3-dehydrogenase, NAD(P)-binding</fullName>
        <ecNumber evidence="6">1.1.1.103</ecNumber>
    </submittedName>
</protein>
<dbReference type="InterPro" id="IPR013149">
    <property type="entry name" value="ADH-like_C"/>
</dbReference>
<dbReference type="NCBIfam" id="NF003808">
    <property type="entry name" value="PRK05396.1"/>
    <property type="match status" value="1"/>
</dbReference>
<organism evidence="6 7">
    <name type="scientific">Nitrospira japonica</name>
    <dbReference type="NCBI Taxonomy" id="1325564"/>
    <lineage>
        <taxon>Bacteria</taxon>
        <taxon>Pseudomonadati</taxon>
        <taxon>Nitrospirota</taxon>
        <taxon>Nitrospiria</taxon>
        <taxon>Nitrospirales</taxon>
        <taxon>Nitrospiraceae</taxon>
        <taxon>Nitrospira</taxon>
    </lineage>
</organism>
<dbReference type="InterPro" id="IPR020843">
    <property type="entry name" value="ER"/>
</dbReference>